<feature type="region of interest" description="Disordered" evidence="1">
    <location>
        <begin position="24"/>
        <end position="102"/>
    </location>
</feature>
<gene>
    <name evidence="2" type="ORF">N0F65_010193</name>
</gene>
<organism evidence="2 3">
    <name type="scientific">Lagenidium giganteum</name>
    <dbReference type="NCBI Taxonomy" id="4803"/>
    <lineage>
        <taxon>Eukaryota</taxon>
        <taxon>Sar</taxon>
        <taxon>Stramenopiles</taxon>
        <taxon>Oomycota</taxon>
        <taxon>Peronosporomycetes</taxon>
        <taxon>Pythiales</taxon>
        <taxon>Pythiaceae</taxon>
    </lineage>
</organism>
<dbReference type="PANTHER" id="PTHR19288:SF90">
    <property type="entry name" value="OS08G0542600 PROTEIN"/>
    <property type="match status" value="1"/>
</dbReference>
<name>A0AAV2Z352_9STRA</name>
<comment type="caution">
    <text evidence="2">The sequence shown here is derived from an EMBL/GenBank/DDBJ whole genome shotgun (WGS) entry which is preliminary data.</text>
</comment>
<proteinExistence type="predicted"/>
<dbReference type="EMBL" id="DAKRPA010000042">
    <property type="protein sequence ID" value="DBA01783.1"/>
    <property type="molecule type" value="Genomic_DNA"/>
</dbReference>
<dbReference type="NCBIfam" id="TIGR01459">
    <property type="entry name" value="HAD-SF-IIA-hyp4"/>
    <property type="match status" value="1"/>
</dbReference>
<accession>A0AAV2Z352</accession>
<protein>
    <recommendedName>
        <fullName evidence="4">TIGR01459 family HAD hydrolase</fullName>
    </recommendedName>
</protein>
<dbReference type="GO" id="GO:0009507">
    <property type="term" value="C:chloroplast"/>
    <property type="evidence" value="ECO:0007669"/>
    <property type="project" value="TreeGrafter"/>
</dbReference>
<sequence>MLERRRRALWKDTHHSLRSSLIERPEDTDCSGDEVMDEGYASTDPRTLPIRSPYPRMLSQLLPKPPALPTKITFPRAKSRSASNNQLEHDEQDNQETHDWDNESAIQSYPLGSYGVMGEKPQSRQSYIFQYTNFLHQVSEMPELLHGLAAIADAFDVFILDQYGVLHNGTEPYPGAVDCFQRLLDAGKKVIILSNTSRRAVGIPPKLAGLGFPTHFHGAVTGGEEAWRYLDARRHALNKCAVMTYDLVGNYVQRASNPESVFHGLDLEVVPIDEADFLLVEGTKMICYSSDPSEAIATAFVSTGDIDGEIQRFLRQGLARNLVLLCTNPDHISVLKDNVVHHMGGRIAHEYAQMGGKVVYFGKPLKEHFETSMSMAGASNKARVVHVGDSMEHDVRGANATGIASVFIANGIHRDELTTADGDAALLARAQQLAGNLTLSYIAKRVDGVAALAHAYDVFLLDLYGVLHDGVNACPGAIECFQRLLGLGKKVIMLSNTPRRAAGIVKRLTDLGYPDDFHGSVTGGEEAWRYLDARRDSLRKCALMTYDVARSHAGDVGSVFHDLDLEVVPVDQADFLLVEGTNIISFDGEPANAIHTAFFDTGVMDEAVDAFLQDGLKRRIPLLCTNPDRVGKVADATVHMGGKLAHLYEELGGTAVYFGKPLKEHFDTCVAMAGAQQKKTRVIHVGDSLEHDICGANRAGVDSIFITSGIHRDELEAEPDLSAGIERLCREAQASPTFVLETFRW</sequence>
<feature type="compositionally biased region" description="Acidic residues" evidence="1">
    <location>
        <begin position="28"/>
        <end position="37"/>
    </location>
</feature>
<dbReference type="PANTHER" id="PTHR19288">
    <property type="entry name" value="4-NITROPHENYLPHOSPHATASE-RELATED"/>
    <property type="match status" value="1"/>
</dbReference>
<dbReference type="Pfam" id="PF13242">
    <property type="entry name" value="Hydrolase_like"/>
    <property type="match status" value="2"/>
</dbReference>
<evidence type="ECO:0000313" key="3">
    <source>
        <dbReference type="Proteomes" id="UP001146120"/>
    </source>
</evidence>
<dbReference type="Gene3D" id="3.40.50.1000">
    <property type="entry name" value="HAD superfamily/HAD-like"/>
    <property type="match status" value="4"/>
</dbReference>
<evidence type="ECO:0008006" key="4">
    <source>
        <dbReference type="Google" id="ProtNLM"/>
    </source>
</evidence>
<dbReference type="InterPro" id="IPR006357">
    <property type="entry name" value="HAD-SF_hydro_IIA"/>
</dbReference>
<dbReference type="GO" id="GO:0016791">
    <property type="term" value="F:phosphatase activity"/>
    <property type="evidence" value="ECO:0007669"/>
    <property type="project" value="TreeGrafter"/>
</dbReference>
<evidence type="ECO:0000256" key="1">
    <source>
        <dbReference type="SAM" id="MobiDB-lite"/>
    </source>
</evidence>
<keyword evidence="3" id="KW-1185">Reference proteome</keyword>
<dbReference type="SUPFAM" id="SSF56784">
    <property type="entry name" value="HAD-like"/>
    <property type="match status" value="2"/>
</dbReference>
<reference evidence="2" key="1">
    <citation type="submission" date="2022-11" db="EMBL/GenBank/DDBJ databases">
        <authorList>
            <person name="Morgan W.R."/>
            <person name="Tartar A."/>
        </authorList>
    </citation>
    <scope>NUCLEOTIDE SEQUENCE</scope>
    <source>
        <strain evidence="2">ARSEF 373</strain>
    </source>
</reference>
<reference evidence="2" key="2">
    <citation type="journal article" date="2023" name="Microbiol Resour">
        <title>Decontamination and Annotation of the Draft Genome Sequence of the Oomycete Lagenidium giganteum ARSEF 373.</title>
        <authorList>
            <person name="Morgan W.R."/>
            <person name="Tartar A."/>
        </authorList>
    </citation>
    <scope>NUCLEOTIDE SEQUENCE</scope>
    <source>
        <strain evidence="2">ARSEF 373</strain>
    </source>
</reference>
<dbReference type="Proteomes" id="UP001146120">
    <property type="component" value="Unassembled WGS sequence"/>
</dbReference>
<dbReference type="InterPro" id="IPR036412">
    <property type="entry name" value="HAD-like_sf"/>
</dbReference>
<dbReference type="InterPro" id="IPR023214">
    <property type="entry name" value="HAD_sf"/>
</dbReference>
<dbReference type="InterPro" id="IPR006356">
    <property type="entry name" value="HAD-SF_hydro_IIA_hyp3"/>
</dbReference>
<dbReference type="AlphaFoldDB" id="A0AAV2Z352"/>
<dbReference type="Pfam" id="PF13344">
    <property type="entry name" value="Hydrolase_6"/>
    <property type="match status" value="2"/>
</dbReference>
<evidence type="ECO:0000313" key="2">
    <source>
        <dbReference type="EMBL" id="DBA01783.1"/>
    </source>
</evidence>